<dbReference type="Proteomes" id="UP001597541">
    <property type="component" value="Unassembled WGS sequence"/>
</dbReference>
<accession>A0ABW5PHH4</accession>
<proteinExistence type="predicted"/>
<dbReference type="EMBL" id="JBHUME010000012">
    <property type="protein sequence ID" value="MFD2614481.1"/>
    <property type="molecule type" value="Genomic_DNA"/>
</dbReference>
<evidence type="ECO:0000313" key="2">
    <source>
        <dbReference type="EMBL" id="MFD2614481.1"/>
    </source>
</evidence>
<protein>
    <submittedName>
        <fullName evidence="2">DUF6906 family protein</fullName>
    </submittedName>
</protein>
<organism evidence="2 3">
    <name type="scientific">Paenibacillus gansuensis</name>
    <dbReference type="NCBI Taxonomy" id="306542"/>
    <lineage>
        <taxon>Bacteria</taxon>
        <taxon>Bacillati</taxon>
        <taxon>Bacillota</taxon>
        <taxon>Bacilli</taxon>
        <taxon>Bacillales</taxon>
        <taxon>Paenibacillaceae</taxon>
        <taxon>Paenibacillus</taxon>
    </lineage>
</organism>
<dbReference type="InterPro" id="IPR054201">
    <property type="entry name" value="DUF6906"/>
</dbReference>
<reference evidence="3" key="1">
    <citation type="journal article" date="2019" name="Int. J. Syst. Evol. Microbiol.">
        <title>The Global Catalogue of Microorganisms (GCM) 10K type strain sequencing project: providing services to taxonomists for standard genome sequencing and annotation.</title>
        <authorList>
            <consortium name="The Broad Institute Genomics Platform"/>
            <consortium name="The Broad Institute Genome Sequencing Center for Infectious Disease"/>
            <person name="Wu L."/>
            <person name="Ma J."/>
        </authorList>
    </citation>
    <scope>NUCLEOTIDE SEQUENCE [LARGE SCALE GENOMIC DNA]</scope>
    <source>
        <strain evidence="3">KCTC 3950</strain>
    </source>
</reference>
<dbReference type="RefSeq" id="WP_377605392.1">
    <property type="nucleotide sequence ID" value="NZ_JBHUME010000012.1"/>
</dbReference>
<feature type="domain" description="DUF6906" evidence="1">
    <location>
        <begin position="1"/>
        <end position="49"/>
    </location>
</feature>
<evidence type="ECO:0000313" key="3">
    <source>
        <dbReference type="Proteomes" id="UP001597541"/>
    </source>
</evidence>
<gene>
    <name evidence="2" type="ORF">ACFSUF_18880</name>
</gene>
<sequence length="51" mass="5672">MKNGKTLTLKQKQTIQGCGLNVDNWLVYKAVGTQLHLVHRLTGTKRVIPAV</sequence>
<keyword evidence="3" id="KW-1185">Reference proteome</keyword>
<name>A0ABW5PHH4_9BACL</name>
<evidence type="ECO:0000259" key="1">
    <source>
        <dbReference type="Pfam" id="PF21847"/>
    </source>
</evidence>
<dbReference type="Pfam" id="PF21847">
    <property type="entry name" value="DUF6906"/>
    <property type="match status" value="1"/>
</dbReference>
<comment type="caution">
    <text evidence="2">The sequence shown here is derived from an EMBL/GenBank/DDBJ whole genome shotgun (WGS) entry which is preliminary data.</text>
</comment>